<accession>A0ABS5Y258</accession>
<dbReference type="PANTHER" id="PTHR44591">
    <property type="entry name" value="STRESS RESPONSE REGULATOR PROTEIN 1"/>
    <property type="match status" value="1"/>
</dbReference>
<dbReference type="RefSeq" id="WP_215617752.1">
    <property type="nucleotide sequence ID" value="NZ_JADOER010000004.1"/>
</dbReference>
<dbReference type="Pfam" id="PF00072">
    <property type="entry name" value="Response_reg"/>
    <property type="match status" value="1"/>
</dbReference>
<dbReference type="SUPFAM" id="SSF52172">
    <property type="entry name" value="CheY-like"/>
    <property type="match status" value="1"/>
</dbReference>
<dbReference type="InterPro" id="IPR001789">
    <property type="entry name" value="Sig_transdc_resp-reg_receiver"/>
</dbReference>
<comment type="caution">
    <text evidence="4">The sequence shown here is derived from an EMBL/GenBank/DDBJ whole genome shotgun (WGS) entry which is preliminary data.</text>
</comment>
<dbReference type="EMBL" id="JADOER010000004">
    <property type="protein sequence ID" value="MBT9311897.1"/>
    <property type="molecule type" value="Genomic_DNA"/>
</dbReference>
<dbReference type="InterPro" id="IPR050595">
    <property type="entry name" value="Bact_response_regulator"/>
</dbReference>
<dbReference type="InterPro" id="IPR025497">
    <property type="entry name" value="PatA-like_N"/>
</dbReference>
<evidence type="ECO:0000313" key="5">
    <source>
        <dbReference type="Proteomes" id="UP001196661"/>
    </source>
</evidence>
<organism evidence="4 5">
    <name type="scientific">Leptothoe kymatousa TAU-MAC 1615</name>
    <dbReference type="NCBI Taxonomy" id="2364775"/>
    <lineage>
        <taxon>Bacteria</taxon>
        <taxon>Bacillati</taxon>
        <taxon>Cyanobacteriota</taxon>
        <taxon>Cyanophyceae</taxon>
        <taxon>Nodosilineales</taxon>
        <taxon>Cymatolegaceae</taxon>
        <taxon>Leptothoe</taxon>
        <taxon>Leptothoe kymatousa</taxon>
    </lineage>
</organism>
<dbReference type="Pfam" id="PF14332">
    <property type="entry name" value="DUF4388"/>
    <property type="match status" value="1"/>
</dbReference>
<evidence type="ECO:0000259" key="3">
    <source>
        <dbReference type="PROSITE" id="PS50110"/>
    </source>
</evidence>
<feature type="domain" description="Response regulatory" evidence="3">
    <location>
        <begin position="248"/>
        <end position="364"/>
    </location>
</feature>
<dbReference type="InterPro" id="IPR011006">
    <property type="entry name" value="CheY-like_superfamily"/>
</dbReference>
<name>A0ABS5Y258_9CYAN</name>
<dbReference type="Gene3D" id="3.40.50.2300">
    <property type="match status" value="1"/>
</dbReference>
<evidence type="ECO:0000256" key="1">
    <source>
        <dbReference type="ARBA" id="ARBA00022553"/>
    </source>
</evidence>
<dbReference type="PIRSF" id="PIRSF005897">
    <property type="entry name" value="RR_PatA"/>
    <property type="match status" value="1"/>
</dbReference>
<evidence type="ECO:0000256" key="2">
    <source>
        <dbReference type="PROSITE-ProRule" id="PRU00169"/>
    </source>
</evidence>
<gene>
    <name evidence="4" type="ORF">IXB28_06740</name>
</gene>
<proteinExistence type="predicted"/>
<dbReference type="InterPro" id="IPR024186">
    <property type="entry name" value="Sig_transdc_resp-reg_PatA"/>
</dbReference>
<feature type="modified residue" description="4-aspartylphosphate" evidence="2">
    <location>
        <position position="297"/>
    </location>
</feature>
<evidence type="ECO:0000313" key="4">
    <source>
        <dbReference type="EMBL" id="MBT9311897.1"/>
    </source>
</evidence>
<keyword evidence="1 2" id="KW-0597">Phosphoprotein</keyword>
<keyword evidence="5" id="KW-1185">Reference proteome</keyword>
<reference evidence="4 5" key="1">
    <citation type="journal article" date="2021" name="Mar. Drugs">
        <title>Genome Reduction and Secondary Metabolism of the Marine Sponge-Associated Cyanobacterium Leptothoe.</title>
        <authorList>
            <person name="Konstantinou D."/>
            <person name="Popin R.V."/>
            <person name="Fewer D.P."/>
            <person name="Sivonen K."/>
            <person name="Gkelis S."/>
        </authorList>
    </citation>
    <scope>NUCLEOTIDE SEQUENCE [LARGE SCALE GENOMIC DNA]</scope>
    <source>
        <strain evidence="4 5">TAU-MAC 1615</strain>
    </source>
</reference>
<dbReference type="Proteomes" id="UP001196661">
    <property type="component" value="Unassembled WGS sequence"/>
</dbReference>
<sequence length="370" mass="40114">MNSRSIVGYGATQKLHPLSFLAQLISRQVSGHFKLYSGTNSWSLFLNQGKLNFATDTDAPFDRLDRHLQDLSSEISTLVGAVRVQLRLMFEQSPKQAPLTPDYQAISWLVEQSHLTEDQATGLIRAMAIEVIESFLGVQEGSYDLLGLDDIGEYPILCQLDLRPIVEICQRNRRQSLLSSPSTVSGATAVAAATGTATLSPQPSAPVSQQLVNGAAAAPAVGGVPARMNVPGAVVPADGAGSQKASYTIACIDDSPTVLNAIQEFLNDKSLNVVPINDPVKALMQVMRCRPDLILLDVTMPNLDGYELCSLLRRHPSFRNTPIVMVTGNTGFIDRAKAKLVRSSGYLTKPFSQSELLKMVFMHLPAVKPR</sequence>
<dbReference type="SMART" id="SM00448">
    <property type="entry name" value="REC"/>
    <property type="match status" value="1"/>
</dbReference>
<protein>
    <submittedName>
        <fullName evidence="4">Response regulator</fullName>
    </submittedName>
</protein>
<dbReference type="PANTHER" id="PTHR44591:SF3">
    <property type="entry name" value="RESPONSE REGULATORY DOMAIN-CONTAINING PROTEIN"/>
    <property type="match status" value="1"/>
</dbReference>
<dbReference type="PROSITE" id="PS50110">
    <property type="entry name" value="RESPONSE_REGULATORY"/>
    <property type="match status" value="1"/>
</dbReference>